<evidence type="ECO:0000313" key="7">
    <source>
        <dbReference type="EMBL" id="OAE34017.1"/>
    </source>
</evidence>
<dbReference type="InterPro" id="IPR033132">
    <property type="entry name" value="GH_1_N_CS"/>
</dbReference>
<dbReference type="Pfam" id="PF00232">
    <property type="entry name" value="Glyco_hydro_1"/>
    <property type="match status" value="1"/>
</dbReference>
<reference evidence="7 8" key="1">
    <citation type="submission" date="2016-03" db="EMBL/GenBank/DDBJ databases">
        <title>Mechanisms controlling the formation of the plant cell surface in tip-growing cells are functionally conserved among land plants.</title>
        <authorList>
            <person name="Honkanen S."/>
            <person name="Jones V.A."/>
            <person name="Morieri G."/>
            <person name="Champion C."/>
            <person name="Hetherington A.J."/>
            <person name="Kelly S."/>
            <person name="Saint-Marcoux D."/>
            <person name="Proust H."/>
            <person name="Prescott H."/>
            <person name="Dolan L."/>
        </authorList>
    </citation>
    <scope>NUCLEOTIDE SEQUENCE [LARGE SCALE GENOMIC DNA]</scope>
    <source>
        <strain evidence="8">cv. Tak-1 and cv. Tak-2</strain>
        <tissue evidence="7">Whole gametophyte</tissue>
    </source>
</reference>
<evidence type="ECO:0000256" key="5">
    <source>
        <dbReference type="SAM" id="MobiDB-lite"/>
    </source>
</evidence>
<name>A0A176WLH8_MARPO</name>
<reference evidence="9" key="3">
    <citation type="journal article" date="2020" name="Curr. Biol.">
        <title>Chromatin organization in early land plants reveals an ancestral association between H3K27me3, transposons, and constitutive heterochromatin.</title>
        <authorList>
            <person name="Montgomery S.A."/>
            <person name="Tanizawa Y."/>
            <person name="Galik B."/>
            <person name="Wang N."/>
            <person name="Ito T."/>
            <person name="Mochizuki T."/>
            <person name="Akimcheva S."/>
            <person name="Bowman J.L."/>
            <person name="Cognat V."/>
            <person name="Marechal-Drouard L."/>
            <person name="Ekker H."/>
            <person name="Hong S.F."/>
            <person name="Kohchi T."/>
            <person name="Lin S.S."/>
            <person name="Liu L.D."/>
            <person name="Nakamura Y."/>
            <person name="Valeeva L.R."/>
            <person name="Shakirov E.V."/>
            <person name="Shippen D.E."/>
            <person name="Wei W.L."/>
            <person name="Yagura M."/>
            <person name="Yamaoka S."/>
            <person name="Yamato K.T."/>
            <person name="Liu C."/>
            <person name="Berger F."/>
        </authorList>
    </citation>
    <scope>NUCLEOTIDE SEQUENCE [LARGE SCALE GENOMIC DNA]</scope>
    <source>
        <strain evidence="9">Tak-1</strain>
    </source>
</reference>
<dbReference type="GO" id="GO:0005975">
    <property type="term" value="P:carbohydrate metabolic process"/>
    <property type="evidence" value="ECO:0007669"/>
    <property type="project" value="InterPro"/>
</dbReference>
<dbReference type="InterPro" id="IPR017853">
    <property type="entry name" value="GH"/>
</dbReference>
<feature type="region of interest" description="Disordered" evidence="5">
    <location>
        <begin position="1"/>
        <end position="29"/>
    </location>
</feature>
<accession>A0A176WLH8</accession>
<dbReference type="PRINTS" id="PR00131">
    <property type="entry name" value="GLHYDRLASE1"/>
</dbReference>
<evidence type="ECO:0000256" key="3">
    <source>
        <dbReference type="ARBA" id="ARBA00023295"/>
    </source>
</evidence>
<comment type="similarity">
    <text evidence="1 4">Belongs to the glycosyl hydrolase 1 family.</text>
</comment>
<organism evidence="7 8">
    <name type="scientific">Marchantia polymorpha subsp. ruderalis</name>
    <dbReference type="NCBI Taxonomy" id="1480154"/>
    <lineage>
        <taxon>Eukaryota</taxon>
        <taxon>Viridiplantae</taxon>
        <taxon>Streptophyta</taxon>
        <taxon>Embryophyta</taxon>
        <taxon>Marchantiophyta</taxon>
        <taxon>Marchantiopsida</taxon>
        <taxon>Marchantiidae</taxon>
        <taxon>Marchantiales</taxon>
        <taxon>Marchantiaceae</taxon>
        <taxon>Marchantia</taxon>
    </lineage>
</organism>
<evidence type="ECO:0008006" key="10">
    <source>
        <dbReference type="Google" id="ProtNLM"/>
    </source>
</evidence>
<keyword evidence="3" id="KW-0326">Glycosidase</keyword>
<evidence type="ECO:0000256" key="1">
    <source>
        <dbReference type="ARBA" id="ARBA00010838"/>
    </source>
</evidence>
<dbReference type="SUPFAM" id="SSF51445">
    <property type="entry name" value="(Trans)glycosidases"/>
    <property type="match status" value="1"/>
</dbReference>
<dbReference type="EMBL" id="AP019870">
    <property type="protein sequence ID" value="BBN12109.1"/>
    <property type="molecule type" value="Genomic_DNA"/>
</dbReference>
<dbReference type="AlphaFoldDB" id="A0A176WLH8"/>
<gene>
    <name evidence="7" type="ORF">AXG93_4142s1020</name>
    <name evidence="6" type="ORF">Mp_5g17440</name>
</gene>
<evidence type="ECO:0000256" key="2">
    <source>
        <dbReference type="ARBA" id="ARBA00022801"/>
    </source>
</evidence>
<keyword evidence="8" id="KW-1185">Reference proteome</keyword>
<keyword evidence="2" id="KW-0378">Hydrolase</keyword>
<dbReference type="Proteomes" id="UP001162541">
    <property type="component" value="Chromosome 5"/>
</dbReference>
<dbReference type="InterPro" id="IPR001360">
    <property type="entry name" value="Glyco_hydro_1"/>
</dbReference>
<dbReference type="PROSITE" id="PS00653">
    <property type="entry name" value="GLYCOSYL_HYDROL_F1_2"/>
    <property type="match status" value="1"/>
</dbReference>
<dbReference type="EMBL" id="AP019870">
    <property type="protein sequence ID" value="BBN12110.1"/>
    <property type="molecule type" value="Genomic_DNA"/>
</dbReference>
<evidence type="ECO:0000256" key="4">
    <source>
        <dbReference type="RuleBase" id="RU003690"/>
    </source>
</evidence>
<dbReference type="SMR" id="A0A176WLH8"/>
<evidence type="ECO:0000313" key="9">
    <source>
        <dbReference type="Proteomes" id="UP001162541"/>
    </source>
</evidence>
<evidence type="ECO:0000313" key="6">
    <source>
        <dbReference type="EMBL" id="BBN12109.1"/>
    </source>
</evidence>
<dbReference type="FunFam" id="3.20.20.80:FF:000020">
    <property type="entry name" value="Beta-glucosidase 12"/>
    <property type="match status" value="1"/>
</dbReference>
<evidence type="ECO:0000313" key="8">
    <source>
        <dbReference type="Proteomes" id="UP000077202"/>
    </source>
</evidence>
<dbReference type="GO" id="GO:0008422">
    <property type="term" value="F:beta-glucosidase activity"/>
    <property type="evidence" value="ECO:0007669"/>
    <property type="project" value="TreeGrafter"/>
</dbReference>
<protein>
    <recommendedName>
        <fullName evidence="10">Beta-glucosidase</fullName>
    </recommendedName>
</protein>
<dbReference type="PANTHER" id="PTHR10353:SF36">
    <property type="entry name" value="LP05116P"/>
    <property type="match status" value="1"/>
</dbReference>
<dbReference type="EMBL" id="LVLJ01000462">
    <property type="protein sequence ID" value="OAE34017.1"/>
    <property type="molecule type" value="Genomic_DNA"/>
</dbReference>
<proteinExistence type="inferred from homology"/>
<dbReference type="Proteomes" id="UP000077202">
    <property type="component" value="Unassembled WGS sequence"/>
</dbReference>
<dbReference type="Gene3D" id="3.20.20.80">
    <property type="entry name" value="Glycosidases"/>
    <property type="match status" value="1"/>
</dbReference>
<dbReference type="PANTHER" id="PTHR10353">
    <property type="entry name" value="GLYCOSYL HYDROLASE"/>
    <property type="match status" value="1"/>
</dbReference>
<sequence>MTILPLETGDAETLQGSSDKHPDSGGITPRAIYRNDFPQEFVFGCATSAYQIEGGAFTDGKGNSSWDYTAHQPGAILTGENGDVACDSYHKYEEDVCLLANLGVDAYRFSIAWTRIYPDGVGEINQFGVNYYNRLIDSLLAKGIVPYVTLYHWDVPQALIFKYGGWQNEQIVNDFAVFAETCFDLFGDRVKHWITVNEPTVDLALNSGCVTTADYNCTESNKQQRRYIAGHNMLLAHATSVKIFREKYQASTGGIIGISLDIQWFEPLTNSEADIRAAATALAFRGGWFMDPLFHGDYPQEIKDEMNYALPVFTEEQKILVKGSADFIGVNYYTAEYISSKALLGFSNEPAFPVTYPSDVYVGKTKHGEAIGPEGASGLNIVPWGLEKLLVKLKELYGNPVFYITETGVSELRNPNNSLEENLNDEIRVQYLHDHFEYALNSVKRGVQLRGIFAWSLMDNFEWSWGYDYKFGLHYVDFDDGQKRYPKASALWLKQFLQ</sequence>
<reference evidence="6" key="2">
    <citation type="journal article" date="2019" name="Curr. Biol.">
        <title>Chromatin organization in early land plants reveals an ancestral association between H3K27me3, transposons, and constitutive heterochromatin.</title>
        <authorList>
            <person name="Montgomery S.A."/>
            <person name="Tanizawa Y."/>
            <person name="Galik B."/>
            <person name="Wang N."/>
            <person name="Ito T."/>
            <person name="Mochizuki T."/>
            <person name="Akimcheva S."/>
            <person name="Bowman J."/>
            <person name="Cognat V."/>
            <person name="Drouard L."/>
            <person name="Ekker H."/>
            <person name="Houng S."/>
            <person name="Kohchi T."/>
            <person name="Lin S."/>
            <person name="Liu L.D."/>
            <person name="Nakamura Y."/>
            <person name="Valeeva L.R."/>
            <person name="Shakirov E.V."/>
            <person name="Shippen D.E."/>
            <person name="Wei W."/>
            <person name="Yagura M."/>
            <person name="Yamaoka S."/>
            <person name="Yamato K.T."/>
            <person name="Liu C."/>
            <person name="Berger F."/>
        </authorList>
    </citation>
    <scope>NUCLEOTIDE SEQUENCE [LARGE SCALE GENOMIC DNA]</scope>
    <source>
        <strain evidence="6">Tak-1</strain>
    </source>
</reference>